<accession>D5WWW3</accession>
<reference evidence="7 8" key="1">
    <citation type="journal article" date="2011" name="Stand. Genomic Sci.">
        <title>Complete genome sequence of the thermophilic, hydrogen-oxidizing Bacillus tusciae type strain (T2) and reclassification in the new genus, Kyrpidia gen. nov. as Kyrpidia tusciae comb. nov. and emendation of the family Alicyclobacillaceae da Costa and Rainey, 2010.</title>
        <authorList>
            <person name="Klenk H.P."/>
            <person name="Lapidus A."/>
            <person name="Chertkov O."/>
            <person name="Copeland A."/>
            <person name="Del Rio T.G."/>
            <person name="Nolan M."/>
            <person name="Lucas S."/>
            <person name="Chen F."/>
            <person name="Tice H."/>
            <person name="Cheng J.F."/>
            <person name="Han C."/>
            <person name="Bruce D."/>
            <person name="Goodwin L."/>
            <person name="Pitluck S."/>
            <person name="Pati A."/>
            <person name="Ivanova N."/>
            <person name="Mavromatis K."/>
            <person name="Daum C."/>
            <person name="Chen A."/>
            <person name="Palaniappan K."/>
            <person name="Chang Y.J."/>
            <person name="Land M."/>
            <person name="Hauser L."/>
            <person name="Jeffries C.D."/>
            <person name="Detter J.C."/>
            <person name="Rohde M."/>
            <person name="Abt B."/>
            <person name="Pukall R."/>
            <person name="Goker M."/>
            <person name="Bristow J."/>
            <person name="Markowitz V."/>
            <person name="Hugenholtz P."/>
            <person name="Eisen J.A."/>
        </authorList>
    </citation>
    <scope>NUCLEOTIDE SEQUENCE [LARGE SCALE GENOMIC DNA]</scope>
    <source>
        <strain evidence="7 8">DSM 2912</strain>
    </source>
</reference>
<evidence type="ECO:0000256" key="1">
    <source>
        <dbReference type="ARBA" id="ARBA00001974"/>
    </source>
</evidence>
<organism evidence="7 8">
    <name type="scientific">Kyrpidia tusciae (strain DSM 2912 / NBRC 15312 / T2)</name>
    <name type="common">Bacillus tusciae</name>
    <dbReference type="NCBI Taxonomy" id="562970"/>
    <lineage>
        <taxon>Bacteria</taxon>
        <taxon>Bacillati</taxon>
        <taxon>Bacillota</taxon>
        <taxon>Bacilli</taxon>
        <taxon>Bacillales</taxon>
        <taxon>Alicyclobacillaceae</taxon>
        <taxon>Kyrpidia</taxon>
    </lineage>
</organism>
<evidence type="ECO:0000256" key="5">
    <source>
        <dbReference type="ARBA" id="ARBA00023002"/>
    </source>
</evidence>
<evidence type="ECO:0000313" key="7">
    <source>
        <dbReference type="EMBL" id="ADG05814.1"/>
    </source>
</evidence>
<dbReference type="SUPFAM" id="SSF51905">
    <property type="entry name" value="FAD/NAD(P)-binding domain"/>
    <property type="match status" value="1"/>
</dbReference>
<dbReference type="PRINTS" id="PR00411">
    <property type="entry name" value="PNDRDTASEI"/>
</dbReference>
<comment type="similarity">
    <text evidence="2">Belongs to the NADH dehydrogenase family.</text>
</comment>
<dbReference type="EMBL" id="CP002017">
    <property type="protein sequence ID" value="ADG05814.1"/>
    <property type="molecule type" value="Genomic_DNA"/>
</dbReference>
<dbReference type="PRINTS" id="PR00368">
    <property type="entry name" value="FADPNR"/>
</dbReference>
<gene>
    <name evidence="7" type="ordered locus">Btus_1077</name>
</gene>
<dbReference type="Gene3D" id="3.50.50.100">
    <property type="match status" value="1"/>
</dbReference>
<evidence type="ECO:0000256" key="3">
    <source>
        <dbReference type="ARBA" id="ARBA00022630"/>
    </source>
</evidence>
<dbReference type="KEGG" id="bts:Btus_1077"/>
<sequence>MNKRVVVLGAGYGGLVAALKLAKETSAGSVDITLVNKYDYHQLVTQLYEPAAAAKRDTEVRIPLKKLLAGKPIRFVEDVVTKIDPKEKVVTLEGGELSYDYLVVALGSETEYFGIPGMKEYGMTLKSVDEARLIRTHIERCFAEYPLDPRPELLTFVVGGAGLTGIELVGEIADWLPRLCEESNIPREQVTLYNVEAMPSILPGFEPDLVAKAEEVLKAKGVIFKVGSPIVQVEPGVVHLKDGEVIQSRTIIWTGGVRGNQIVVEAGFETEPRGRAKVNEYLQAVGYDDVYMAGDCCFVLNEQGRPYPPTAQLAIQMGNSVAHNLAADLQGRPKTPFVPKILGTVASLGGRDAVGKVGNNYKASGRVAYFIKDLSQIRYLAKIGALMK</sequence>
<dbReference type="eggNOG" id="COG1252">
    <property type="taxonomic scope" value="Bacteria"/>
</dbReference>
<comment type="cofactor">
    <cofactor evidence="1">
        <name>FAD</name>
        <dbReference type="ChEBI" id="CHEBI:57692"/>
    </cofactor>
</comment>
<feature type="domain" description="FAD/NAD(P)-binding" evidence="6">
    <location>
        <begin position="4"/>
        <end position="318"/>
    </location>
</feature>
<dbReference type="PANTHER" id="PTHR42913">
    <property type="entry name" value="APOPTOSIS-INDUCING FACTOR 1"/>
    <property type="match status" value="1"/>
</dbReference>
<keyword evidence="8" id="KW-1185">Reference proteome</keyword>
<evidence type="ECO:0000256" key="4">
    <source>
        <dbReference type="ARBA" id="ARBA00022827"/>
    </source>
</evidence>
<evidence type="ECO:0000313" key="8">
    <source>
        <dbReference type="Proteomes" id="UP000002368"/>
    </source>
</evidence>
<keyword evidence="3" id="KW-0285">Flavoprotein</keyword>
<dbReference type="GO" id="GO:0019646">
    <property type="term" value="P:aerobic electron transport chain"/>
    <property type="evidence" value="ECO:0007669"/>
    <property type="project" value="TreeGrafter"/>
</dbReference>
<evidence type="ECO:0000256" key="2">
    <source>
        <dbReference type="ARBA" id="ARBA00005272"/>
    </source>
</evidence>
<dbReference type="HOGENOM" id="CLU_021377_7_2_9"/>
<evidence type="ECO:0000259" key="6">
    <source>
        <dbReference type="Pfam" id="PF07992"/>
    </source>
</evidence>
<dbReference type="InterPro" id="IPR051169">
    <property type="entry name" value="NADH-Q_oxidoreductase"/>
</dbReference>
<dbReference type="AlphaFoldDB" id="D5WWW3"/>
<protein>
    <submittedName>
        <fullName evidence="7">FAD-dependent pyridine nucleotide-disulfide oxidoreductase</fullName>
    </submittedName>
</protein>
<dbReference type="GO" id="GO:0003955">
    <property type="term" value="F:NAD(P)H dehydrogenase (quinone) activity"/>
    <property type="evidence" value="ECO:0007669"/>
    <property type="project" value="TreeGrafter"/>
</dbReference>
<name>D5WWW3_KYRT2</name>
<dbReference type="PANTHER" id="PTHR42913:SF3">
    <property type="entry name" value="64 KDA MITOCHONDRIAL NADH DEHYDROGENASE (EUROFUNG)"/>
    <property type="match status" value="1"/>
</dbReference>
<dbReference type="Proteomes" id="UP000002368">
    <property type="component" value="Chromosome"/>
</dbReference>
<keyword evidence="4" id="KW-0274">FAD</keyword>
<dbReference type="InterPro" id="IPR036188">
    <property type="entry name" value="FAD/NAD-bd_sf"/>
</dbReference>
<proteinExistence type="inferred from homology"/>
<dbReference type="Pfam" id="PF07992">
    <property type="entry name" value="Pyr_redox_2"/>
    <property type="match status" value="1"/>
</dbReference>
<dbReference type="RefSeq" id="WP_013075105.1">
    <property type="nucleotide sequence ID" value="NC_014098.1"/>
</dbReference>
<dbReference type="STRING" id="562970.Btus_1077"/>
<keyword evidence="5" id="KW-0560">Oxidoreductase</keyword>
<dbReference type="InterPro" id="IPR023753">
    <property type="entry name" value="FAD/NAD-binding_dom"/>
</dbReference>